<proteinExistence type="predicted"/>
<accession>A0ABV8LND9</accession>
<dbReference type="PANTHER" id="PTHR30055">
    <property type="entry name" value="HTH-TYPE TRANSCRIPTIONAL REGULATOR RUTR"/>
    <property type="match status" value="1"/>
</dbReference>
<dbReference type="Pfam" id="PF00440">
    <property type="entry name" value="TetR_N"/>
    <property type="match status" value="1"/>
</dbReference>
<feature type="DNA-binding region" description="H-T-H motif" evidence="4">
    <location>
        <begin position="26"/>
        <end position="45"/>
    </location>
</feature>
<sequence length="191" mass="20219">MASGTAQRLADAALAILIAEGAPAVTMRRVAADAGVTTMATYRHFPNREVLLRTVAVAAQRDVAAKWGQRGGSDFDSQLAGMLDDFLDFALGQPHLYGFLLTDVRDGARRFPEDFAAGGSPTFDPVVAAVRGWMATGVLRADDPLEVALALTSSVQGLVQQYLGGRMGLPEADFRALCARTVGRVLNGIRG</sequence>
<dbReference type="PRINTS" id="PR00455">
    <property type="entry name" value="HTHTETR"/>
</dbReference>
<comment type="caution">
    <text evidence="6">The sequence shown here is derived from an EMBL/GenBank/DDBJ whole genome shotgun (WGS) entry which is preliminary data.</text>
</comment>
<keyword evidence="3" id="KW-0804">Transcription</keyword>
<dbReference type="InterPro" id="IPR001647">
    <property type="entry name" value="HTH_TetR"/>
</dbReference>
<dbReference type="SUPFAM" id="SSF46689">
    <property type="entry name" value="Homeodomain-like"/>
    <property type="match status" value="1"/>
</dbReference>
<dbReference type="EMBL" id="JBHSAY010000009">
    <property type="protein sequence ID" value="MFC4132506.1"/>
    <property type="molecule type" value="Genomic_DNA"/>
</dbReference>
<dbReference type="InterPro" id="IPR009057">
    <property type="entry name" value="Homeodomain-like_sf"/>
</dbReference>
<protein>
    <submittedName>
        <fullName evidence="6">TetR/AcrR family transcriptional regulator</fullName>
    </submittedName>
</protein>
<dbReference type="SUPFAM" id="SSF48498">
    <property type="entry name" value="Tetracyclin repressor-like, C-terminal domain"/>
    <property type="match status" value="1"/>
</dbReference>
<keyword evidence="2 4" id="KW-0238">DNA-binding</keyword>
<dbReference type="Gene3D" id="1.10.357.10">
    <property type="entry name" value="Tetracycline Repressor, domain 2"/>
    <property type="match status" value="1"/>
</dbReference>
<dbReference type="Proteomes" id="UP001595816">
    <property type="component" value="Unassembled WGS sequence"/>
</dbReference>
<dbReference type="InterPro" id="IPR025996">
    <property type="entry name" value="MT1864/Rv1816-like_C"/>
</dbReference>
<evidence type="ECO:0000313" key="7">
    <source>
        <dbReference type="Proteomes" id="UP001595816"/>
    </source>
</evidence>
<name>A0ABV8LND9_9ACTN</name>
<evidence type="ECO:0000256" key="4">
    <source>
        <dbReference type="PROSITE-ProRule" id="PRU00335"/>
    </source>
</evidence>
<keyword evidence="7" id="KW-1185">Reference proteome</keyword>
<dbReference type="RefSeq" id="WP_253753106.1">
    <property type="nucleotide sequence ID" value="NZ_JAMZDZ010000001.1"/>
</dbReference>
<evidence type="ECO:0000256" key="3">
    <source>
        <dbReference type="ARBA" id="ARBA00023163"/>
    </source>
</evidence>
<evidence type="ECO:0000256" key="1">
    <source>
        <dbReference type="ARBA" id="ARBA00023015"/>
    </source>
</evidence>
<feature type="domain" description="HTH tetR-type" evidence="5">
    <location>
        <begin position="3"/>
        <end position="63"/>
    </location>
</feature>
<organism evidence="6 7">
    <name type="scientific">Hamadaea flava</name>
    <dbReference type="NCBI Taxonomy" id="1742688"/>
    <lineage>
        <taxon>Bacteria</taxon>
        <taxon>Bacillati</taxon>
        <taxon>Actinomycetota</taxon>
        <taxon>Actinomycetes</taxon>
        <taxon>Micromonosporales</taxon>
        <taxon>Micromonosporaceae</taxon>
        <taxon>Hamadaea</taxon>
    </lineage>
</organism>
<dbReference type="Pfam" id="PF13305">
    <property type="entry name" value="TetR_C_33"/>
    <property type="match status" value="1"/>
</dbReference>
<dbReference type="InterPro" id="IPR036271">
    <property type="entry name" value="Tet_transcr_reg_TetR-rel_C_sf"/>
</dbReference>
<gene>
    <name evidence="6" type="ORF">ACFOZ4_18000</name>
</gene>
<dbReference type="PANTHER" id="PTHR30055:SF234">
    <property type="entry name" value="HTH-TYPE TRANSCRIPTIONAL REGULATOR BETI"/>
    <property type="match status" value="1"/>
</dbReference>
<reference evidence="7" key="1">
    <citation type="journal article" date="2019" name="Int. J. Syst. Evol. Microbiol.">
        <title>The Global Catalogue of Microorganisms (GCM) 10K type strain sequencing project: providing services to taxonomists for standard genome sequencing and annotation.</title>
        <authorList>
            <consortium name="The Broad Institute Genomics Platform"/>
            <consortium name="The Broad Institute Genome Sequencing Center for Infectious Disease"/>
            <person name="Wu L."/>
            <person name="Ma J."/>
        </authorList>
    </citation>
    <scope>NUCLEOTIDE SEQUENCE [LARGE SCALE GENOMIC DNA]</scope>
    <source>
        <strain evidence="7">CGMCC 4.7289</strain>
    </source>
</reference>
<evidence type="ECO:0000313" key="6">
    <source>
        <dbReference type="EMBL" id="MFC4132506.1"/>
    </source>
</evidence>
<dbReference type="PROSITE" id="PS50977">
    <property type="entry name" value="HTH_TETR_2"/>
    <property type="match status" value="1"/>
</dbReference>
<keyword evidence="1" id="KW-0805">Transcription regulation</keyword>
<dbReference type="InterPro" id="IPR050109">
    <property type="entry name" value="HTH-type_TetR-like_transc_reg"/>
</dbReference>
<evidence type="ECO:0000256" key="2">
    <source>
        <dbReference type="ARBA" id="ARBA00023125"/>
    </source>
</evidence>
<evidence type="ECO:0000259" key="5">
    <source>
        <dbReference type="PROSITE" id="PS50977"/>
    </source>
</evidence>